<organism evidence="1 2">
    <name type="scientific">Arenibacter nanhaiticus</name>
    <dbReference type="NCBI Taxonomy" id="558155"/>
    <lineage>
        <taxon>Bacteria</taxon>
        <taxon>Pseudomonadati</taxon>
        <taxon>Bacteroidota</taxon>
        <taxon>Flavobacteriia</taxon>
        <taxon>Flavobacteriales</taxon>
        <taxon>Flavobacteriaceae</taxon>
        <taxon>Arenibacter</taxon>
    </lineage>
</organism>
<evidence type="ECO:0000313" key="1">
    <source>
        <dbReference type="EMBL" id="SHI29732.1"/>
    </source>
</evidence>
<name>A0A1M5ZZR0_9FLAO</name>
<gene>
    <name evidence="1" type="ORF">SAMN04487911_1013</name>
</gene>
<protein>
    <submittedName>
        <fullName evidence="1">Uncharacterized protein</fullName>
    </submittedName>
</protein>
<reference evidence="1 2" key="1">
    <citation type="submission" date="2016-11" db="EMBL/GenBank/DDBJ databases">
        <authorList>
            <person name="Jaros S."/>
            <person name="Januszkiewicz K."/>
            <person name="Wedrychowicz H."/>
        </authorList>
    </citation>
    <scope>NUCLEOTIDE SEQUENCE [LARGE SCALE GENOMIC DNA]</scope>
    <source>
        <strain evidence="1 2">CGMCC 1.8863</strain>
    </source>
</reference>
<evidence type="ECO:0000313" key="2">
    <source>
        <dbReference type="Proteomes" id="UP000184231"/>
    </source>
</evidence>
<dbReference type="EMBL" id="FQYX01000001">
    <property type="protein sequence ID" value="SHI29732.1"/>
    <property type="molecule type" value="Genomic_DNA"/>
</dbReference>
<keyword evidence="2" id="KW-1185">Reference proteome</keyword>
<accession>A0A1M5ZZR0</accession>
<dbReference type="Proteomes" id="UP000184231">
    <property type="component" value="Unassembled WGS sequence"/>
</dbReference>
<proteinExistence type="predicted"/>
<dbReference type="AlphaFoldDB" id="A0A1M5ZZR0"/>
<sequence length="43" mass="4928">MFNSEENLLSIVLNASSGWRKNSGPISNFKLGKYFVFSSYCYK</sequence>